<dbReference type="Proteomes" id="UP000630923">
    <property type="component" value="Unassembled WGS sequence"/>
</dbReference>
<evidence type="ECO:0000313" key="13">
    <source>
        <dbReference type="EMBL" id="GHF17323.1"/>
    </source>
</evidence>
<dbReference type="GO" id="GO:0005886">
    <property type="term" value="C:plasma membrane"/>
    <property type="evidence" value="ECO:0007669"/>
    <property type="project" value="UniProtKB-SubCell"/>
</dbReference>
<evidence type="ECO:0000256" key="9">
    <source>
        <dbReference type="ARBA" id="ARBA00023136"/>
    </source>
</evidence>
<reference evidence="13" key="2">
    <citation type="submission" date="2020-09" db="EMBL/GenBank/DDBJ databases">
        <authorList>
            <person name="Sun Q."/>
            <person name="Kim S."/>
        </authorList>
    </citation>
    <scope>NUCLEOTIDE SEQUENCE</scope>
    <source>
        <strain evidence="13">KCTC 42590</strain>
    </source>
</reference>
<dbReference type="PANTHER" id="PTHR38831:SF1">
    <property type="entry name" value="TYPE II SECRETION SYSTEM PROTEIN K-RELATED"/>
    <property type="match status" value="1"/>
</dbReference>
<evidence type="ECO:0000256" key="7">
    <source>
        <dbReference type="ARBA" id="ARBA00022927"/>
    </source>
</evidence>
<evidence type="ECO:0000256" key="10">
    <source>
        <dbReference type="PIRNR" id="PIRNR002786"/>
    </source>
</evidence>
<dbReference type="PIRSF" id="PIRSF002786">
    <property type="entry name" value="XcpX"/>
    <property type="match status" value="1"/>
</dbReference>
<dbReference type="InterPro" id="IPR038072">
    <property type="entry name" value="GspK_central_sf"/>
</dbReference>
<evidence type="ECO:0000256" key="11">
    <source>
        <dbReference type="SAM" id="Phobius"/>
    </source>
</evidence>
<dbReference type="Pfam" id="PF21687">
    <property type="entry name" value="T2SSK_1st"/>
    <property type="match status" value="1"/>
</dbReference>
<comment type="similarity">
    <text evidence="2 10">Belongs to the GSP K family.</text>
</comment>
<keyword evidence="4 10" id="KW-1003">Cell membrane</keyword>
<feature type="transmembrane region" description="Helical" evidence="11">
    <location>
        <begin position="21"/>
        <end position="42"/>
    </location>
</feature>
<evidence type="ECO:0000256" key="1">
    <source>
        <dbReference type="ARBA" id="ARBA00004533"/>
    </source>
</evidence>
<name>A0A919AN76_9PROT</name>
<evidence type="ECO:0000256" key="5">
    <source>
        <dbReference type="ARBA" id="ARBA00022519"/>
    </source>
</evidence>
<reference evidence="13" key="1">
    <citation type="journal article" date="2014" name="Int. J. Syst. Evol. Microbiol.">
        <title>Complete genome sequence of Corynebacterium casei LMG S-19264T (=DSM 44701T), isolated from a smear-ripened cheese.</title>
        <authorList>
            <consortium name="US DOE Joint Genome Institute (JGI-PGF)"/>
            <person name="Walter F."/>
            <person name="Albersmeier A."/>
            <person name="Kalinowski J."/>
            <person name="Ruckert C."/>
        </authorList>
    </citation>
    <scope>NUCLEOTIDE SEQUENCE</scope>
    <source>
        <strain evidence="13">KCTC 42590</strain>
    </source>
</reference>
<dbReference type="InterPro" id="IPR049031">
    <property type="entry name" value="T2SSK_SAM-like_1st"/>
</dbReference>
<dbReference type="InterPro" id="IPR045584">
    <property type="entry name" value="Pilin-like"/>
</dbReference>
<dbReference type="Gene3D" id="3.30.1300.30">
    <property type="entry name" value="GSPII I/J protein-like"/>
    <property type="match status" value="1"/>
</dbReference>
<gene>
    <name evidence="13" type="primary">xcsK</name>
    <name evidence="13" type="ORF">GCM10017044_09620</name>
</gene>
<dbReference type="GO" id="GO:0009306">
    <property type="term" value="P:protein secretion"/>
    <property type="evidence" value="ECO:0007669"/>
    <property type="project" value="InterPro"/>
</dbReference>
<keyword evidence="14" id="KW-1185">Reference proteome</keyword>
<evidence type="ECO:0000256" key="3">
    <source>
        <dbReference type="ARBA" id="ARBA00022448"/>
    </source>
</evidence>
<dbReference type="NCBIfam" id="NF037980">
    <property type="entry name" value="T2SS_GspK"/>
    <property type="match status" value="1"/>
</dbReference>
<comment type="subcellular location">
    <subcellularLocation>
        <location evidence="1 10">Cell inner membrane</location>
    </subcellularLocation>
</comment>
<organism evidence="13 14">
    <name type="scientific">Kordiimonas sediminis</name>
    <dbReference type="NCBI Taxonomy" id="1735581"/>
    <lineage>
        <taxon>Bacteria</taxon>
        <taxon>Pseudomonadati</taxon>
        <taxon>Pseudomonadota</taxon>
        <taxon>Alphaproteobacteria</taxon>
        <taxon>Kordiimonadales</taxon>
        <taxon>Kordiimonadaceae</taxon>
        <taxon>Kordiimonas</taxon>
    </lineage>
</organism>
<keyword evidence="6 11" id="KW-0812">Transmembrane</keyword>
<evidence type="ECO:0000259" key="12">
    <source>
        <dbReference type="Pfam" id="PF21687"/>
    </source>
</evidence>
<comment type="caution">
    <text evidence="13">The sequence shown here is derived from an EMBL/GenBank/DDBJ whole genome shotgun (WGS) entry which is preliminary data.</text>
</comment>
<sequence>MMSRLYTRLFTQSSGLLREDGAALVTVMLLVAMMSSVAVIAFDQIGAAVRSVTAETQKAQAKRYALGGEVLAQDMIGQIADLPVAMQSVEQSVSYPVSGGAISGSLQDASNCFNINSLVTRDGRGGFSADQRSAEEYGRLLQSLGITGTLQMTLVSSLVDWMDTDRQPGPLGAEDAAYSALPEPYRAANTPMVDVSEIRLVKGYTKALQSQLLPYLCVGEIGMPAPYNLQSMQAHHTPILMSLLGDRITQSEAQQLITRHGGAGRTDHISSFWRDDAFRNIEISQQTRTRLGLIPTRFGVRITVSYGDVTLGLRSEFLQTSGGAVKLVSRRYMGGAKA</sequence>
<dbReference type="RefSeq" id="WP_191250402.1">
    <property type="nucleotide sequence ID" value="NZ_BNCI01000001.1"/>
</dbReference>
<evidence type="ECO:0000256" key="4">
    <source>
        <dbReference type="ARBA" id="ARBA00022475"/>
    </source>
</evidence>
<dbReference type="InterPro" id="IPR005628">
    <property type="entry name" value="GspK"/>
</dbReference>
<evidence type="ECO:0000256" key="2">
    <source>
        <dbReference type="ARBA" id="ARBA00007246"/>
    </source>
</evidence>
<dbReference type="Gene3D" id="1.10.40.60">
    <property type="entry name" value="EpsJ-like"/>
    <property type="match status" value="2"/>
</dbReference>
<proteinExistence type="inferred from homology"/>
<dbReference type="PANTHER" id="PTHR38831">
    <property type="entry name" value="TYPE II SECRETION SYSTEM PROTEIN K"/>
    <property type="match status" value="1"/>
</dbReference>
<evidence type="ECO:0000256" key="6">
    <source>
        <dbReference type="ARBA" id="ARBA00022692"/>
    </source>
</evidence>
<keyword evidence="8 11" id="KW-1133">Transmembrane helix</keyword>
<accession>A0A919AN76</accession>
<keyword evidence="9 10" id="KW-0472">Membrane</keyword>
<keyword evidence="5 10" id="KW-0997">Cell inner membrane</keyword>
<dbReference type="EMBL" id="BNCI01000001">
    <property type="protein sequence ID" value="GHF17323.1"/>
    <property type="molecule type" value="Genomic_DNA"/>
</dbReference>
<keyword evidence="3 10" id="KW-0813">Transport</keyword>
<evidence type="ECO:0000313" key="14">
    <source>
        <dbReference type="Proteomes" id="UP000630923"/>
    </source>
</evidence>
<dbReference type="AlphaFoldDB" id="A0A919AN76"/>
<keyword evidence="7" id="KW-0653">Protein transport</keyword>
<protein>
    <recommendedName>
        <fullName evidence="10">Type II secretion system protein K</fullName>
    </recommendedName>
</protein>
<feature type="domain" description="T2SS protein K first SAM-like" evidence="12">
    <location>
        <begin position="111"/>
        <end position="218"/>
    </location>
</feature>
<dbReference type="SUPFAM" id="SSF158544">
    <property type="entry name" value="GspK insert domain-like"/>
    <property type="match status" value="1"/>
</dbReference>
<evidence type="ECO:0000256" key="8">
    <source>
        <dbReference type="ARBA" id="ARBA00022989"/>
    </source>
</evidence>
<dbReference type="SUPFAM" id="SSF54523">
    <property type="entry name" value="Pili subunits"/>
    <property type="match status" value="1"/>
</dbReference>